<keyword evidence="3" id="KW-1185">Reference proteome</keyword>
<feature type="region of interest" description="Disordered" evidence="1">
    <location>
        <begin position="192"/>
        <end position="212"/>
    </location>
</feature>
<name>A0AAE0J4W8_9PEZI</name>
<reference evidence="2" key="1">
    <citation type="journal article" date="2023" name="Mol. Phylogenet. Evol.">
        <title>Genome-scale phylogeny and comparative genomics of the fungal order Sordariales.</title>
        <authorList>
            <person name="Hensen N."/>
            <person name="Bonometti L."/>
            <person name="Westerberg I."/>
            <person name="Brannstrom I.O."/>
            <person name="Guillou S."/>
            <person name="Cros-Aarteil S."/>
            <person name="Calhoun S."/>
            <person name="Haridas S."/>
            <person name="Kuo A."/>
            <person name="Mondo S."/>
            <person name="Pangilinan J."/>
            <person name="Riley R."/>
            <person name="LaButti K."/>
            <person name="Andreopoulos B."/>
            <person name="Lipzen A."/>
            <person name="Chen C."/>
            <person name="Yan M."/>
            <person name="Daum C."/>
            <person name="Ng V."/>
            <person name="Clum A."/>
            <person name="Steindorff A."/>
            <person name="Ohm R.A."/>
            <person name="Martin F."/>
            <person name="Silar P."/>
            <person name="Natvig D.O."/>
            <person name="Lalanne C."/>
            <person name="Gautier V."/>
            <person name="Ament-Velasquez S.L."/>
            <person name="Kruys A."/>
            <person name="Hutchinson M.I."/>
            <person name="Powell A.J."/>
            <person name="Barry K."/>
            <person name="Miller A.N."/>
            <person name="Grigoriev I.V."/>
            <person name="Debuchy R."/>
            <person name="Gladieux P."/>
            <person name="Hiltunen Thoren M."/>
            <person name="Johannesson H."/>
        </authorList>
    </citation>
    <scope>NUCLEOTIDE SEQUENCE</scope>
    <source>
        <strain evidence="2">SMH4131-1</strain>
    </source>
</reference>
<evidence type="ECO:0000313" key="3">
    <source>
        <dbReference type="Proteomes" id="UP001286456"/>
    </source>
</evidence>
<proteinExistence type="predicted"/>
<accession>A0AAE0J4W8</accession>
<feature type="compositionally biased region" description="Acidic residues" evidence="1">
    <location>
        <begin position="323"/>
        <end position="333"/>
    </location>
</feature>
<gene>
    <name evidence="2" type="ORF">B0T19DRAFT_409115</name>
</gene>
<dbReference type="EMBL" id="JAUEPO010000001">
    <property type="protein sequence ID" value="KAK3336306.1"/>
    <property type="molecule type" value="Genomic_DNA"/>
</dbReference>
<feature type="compositionally biased region" description="Acidic residues" evidence="1">
    <location>
        <begin position="342"/>
        <end position="353"/>
    </location>
</feature>
<protein>
    <submittedName>
        <fullName evidence="2">Uncharacterized protein</fullName>
    </submittedName>
</protein>
<dbReference type="Proteomes" id="UP001286456">
    <property type="component" value="Unassembled WGS sequence"/>
</dbReference>
<feature type="compositionally biased region" description="Low complexity" evidence="1">
    <location>
        <begin position="245"/>
        <end position="259"/>
    </location>
</feature>
<reference evidence="2" key="2">
    <citation type="submission" date="2023-06" db="EMBL/GenBank/DDBJ databases">
        <authorList>
            <consortium name="Lawrence Berkeley National Laboratory"/>
            <person name="Haridas S."/>
            <person name="Hensen N."/>
            <person name="Bonometti L."/>
            <person name="Westerberg I."/>
            <person name="Brannstrom I.O."/>
            <person name="Guillou S."/>
            <person name="Cros-Aarteil S."/>
            <person name="Calhoun S."/>
            <person name="Kuo A."/>
            <person name="Mondo S."/>
            <person name="Pangilinan J."/>
            <person name="Riley R."/>
            <person name="Labutti K."/>
            <person name="Andreopoulos B."/>
            <person name="Lipzen A."/>
            <person name="Chen C."/>
            <person name="Yanf M."/>
            <person name="Daum C."/>
            <person name="Ng V."/>
            <person name="Clum A."/>
            <person name="Steindorff A."/>
            <person name="Ohm R."/>
            <person name="Martin F."/>
            <person name="Silar P."/>
            <person name="Natvig D."/>
            <person name="Lalanne C."/>
            <person name="Gautier V."/>
            <person name="Ament-Velasquez S.L."/>
            <person name="Kruys A."/>
            <person name="Hutchinson M.I."/>
            <person name="Powell A.J."/>
            <person name="Barry K."/>
            <person name="Miller A.N."/>
            <person name="Grigoriev I.V."/>
            <person name="Debuchy R."/>
            <person name="Gladieux P."/>
            <person name="Thoren M.H."/>
            <person name="Johannesson H."/>
        </authorList>
    </citation>
    <scope>NUCLEOTIDE SEQUENCE</scope>
    <source>
        <strain evidence="2">SMH4131-1</strain>
    </source>
</reference>
<feature type="region of interest" description="Disordered" evidence="1">
    <location>
        <begin position="234"/>
        <end position="276"/>
    </location>
</feature>
<dbReference type="AlphaFoldDB" id="A0AAE0J4W8"/>
<evidence type="ECO:0000256" key="1">
    <source>
        <dbReference type="SAM" id="MobiDB-lite"/>
    </source>
</evidence>
<feature type="compositionally biased region" description="Basic residues" evidence="1">
    <location>
        <begin position="1"/>
        <end position="15"/>
    </location>
</feature>
<evidence type="ECO:0000313" key="2">
    <source>
        <dbReference type="EMBL" id="KAK3336306.1"/>
    </source>
</evidence>
<feature type="region of interest" description="Disordered" evidence="1">
    <location>
        <begin position="1"/>
        <end position="33"/>
    </location>
</feature>
<sequence>MGVKRNRAKQAKKAGLRYNPMAKPPNPRGPRLRDVFPKAGMAYPYSKTITNHIRRDDGILSEIRVYVEKVTTANVQPLIVAMVDDATKMATAAGPMRGEDPTDFLGEVRWRDTEFPWTKKTSETMFRSFILCLRAARLNRRMEPLGPSNFLEPSPLARSLDAFNDATKAMAWGAMDSKLVKWLRYGGMMKGAEDEEDEEHEADMRDEAKPVDTEEMKQITNNLAAVALANNHSKTPAFPIPTTPNGNASNHNASAPSSADTGKPSRHYGVRSAHAKEIPTGDLDEILKKLRLGRHIDEMAQAFAKSLGLEDRAAEPLPCEDYIPLEDYSDEDVKDTNMEAQQENEMDLDSGDF</sequence>
<comment type="caution">
    <text evidence="2">The sequence shown here is derived from an EMBL/GenBank/DDBJ whole genome shotgun (WGS) entry which is preliminary data.</text>
</comment>
<organism evidence="2 3">
    <name type="scientific">Cercophora scortea</name>
    <dbReference type="NCBI Taxonomy" id="314031"/>
    <lineage>
        <taxon>Eukaryota</taxon>
        <taxon>Fungi</taxon>
        <taxon>Dikarya</taxon>
        <taxon>Ascomycota</taxon>
        <taxon>Pezizomycotina</taxon>
        <taxon>Sordariomycetes</taxon>
        <taxon>Sordariomycetidae</taxon>
        <taxon>Sordariales</taxon>
        <taxon>Lasiosphaeriaceae</taxon>
        <taxon>Cercophora</taxon>
    </lineage>
</organism>
<feature type="compositionally biased region" description="Basic and acidic residues" evidence="1">
    <location>
        <begin position="202"/>
        <end position="212"/>
    </location>
</feature>
<feature type="region of interest" description="Disordered" evidence="1">
    <location>
        <begin position="318"/>
        <end position="353"/>
    </location>
</feature>